<dbReference type="Proteomes" id="UP000006906">
    <property type="component" value="Chromosome 16"/>
</dbReference>
<dbReference type="Gramene" id="PNW71843">
    <property type="protein sequence ID" value="PNW71843"/>
    <property type="gene ID" value="CHLRE_16g690507v5"/>
</dbReference>
<evidence type="ECO:0000313" key="3">
    <source>
        <dbReference type="Proteomes" id="UP000006906"/>
    </source>
</evidence>
<organism evidence="2 3">
    <name type="scientific">Chlamydomonas reinhardtii</name>
    <name type="common">Chlamydomonas smithii</name>
    <dbReference type="NCBI Taxonomy" id="3055"/>
    <lineage>
        <taxon>Eukaryota</taxon>
        <taxon>Viridiplantae</taxon>
        <taxon>Chlorophyta</taxon>
        <taxon>core chlorophytes</taxon>
        <taxon>Chlorophyceae</taxon>
        <taxon>CS clade</taxon>
        <taxon>Chlamydomonadales</taxon>
        <taxon>Chlamydomonadaceae</taxon>
        <taxon>Chlamydomonas</taxon>
    </lineage>
</organism>
<feature type="compositionally biased region" description="Low complexity" evidence="1">
    <location>
        <begin position="36"/>
        <end position="51"/>
    </location>
</feature>
<evidence type="ECO:0000313" key="2">
    <source>
        <dbReference type="EMBL" id="PNW71843.1"/>
    </source>
</evidence>
<sequence>MGAQRSSLTCQQALLARGRTGLARHVTNELSRWHFPRPQQRPHQAAPPAGHDWQLSQKPAAANGTRTVCK</sequence>
<proteinExistence type="predicted"/>
<dbReference type="KEGG" id="cre:CHLRE_16g690507v5"/>
<dbReference type="RefSeq" id="XP_042915794.1">
    <property type="nucleotide sequence ID" value="XM_043071683.1"/>
</dbReference>
<name>A0A2K3CU85_CHLRE</name>
<dbReference type="AlphaFoldDB" id="A0A2K3CU85"/>
<dbReference type="EMBL" id="CM008977">
    <property type="protein sequence ID" value="PNW71843.1"/>
    <property type="molecule type" value="Genomic_DNA"/>
</dbReference>
<reference evidence="2 3" key="1">
    <citation type="journal article" date="2007" name="Science">
        <title>The Chlamydomonas genome reveals the evolution of key animal and plant functions.</title>
        <authorList>
            <person name="Merchant S.S."/>
            <person name="Prochnik S.E."/>
            <person name="Vallon O."/>
            <person name="Harris E.H."/>
            <person name="Karpowicz S.J."/>
            <person name="Witman G.B."/>
            <person name="Terry A."/>
            <person name="Salamov A."/>
            <person name="Fritz-Laylin L.K."/>
            <person name="Marechal-Drouard L."/>
            <person name="Marshall W.F."/>
            <person name="Qu L.H."/>
            <person name="Nelson D.R."/>
            <person name="Sanderfoot A.A."/>
            <person name="Spalding M.H."/>
            <person name="Kapitonov V.V."/>
            <person name="Ren Q."/>
            <person name="Ferris P."/>
            <person name="Lindquist E."/>
            <person name="Shapiro H."/>
            <person name="Lucas S.M."/>
            <person name="Grimwood J."/>
            <person name="Schmutz J."/>
            <person name="Cardol P."/>
            <person name="Cerutti H."/>
            <person name="Chanfreau G."/>
            <person name="Chen C.L."/>
            <person name="Cognat V."/>
            <person name="Croft M.T."/>
            <person name="Dent R."/>
            <person name="Dutcher S."/>
            <person name="Fernandez E."/>
            <person name="Fukuzawa H."/>
            <person name="Gonzalez-Ballester D."/>
            <person name="Gonzalez-Halphen D."/>
            <person name="Hallmann A."/>
            <person name="Hanikenne M."/>
            <person name="Hippler M."/>
            <person name="Inwood W."/>
            <person name="Jabbari K."/>
            <person name="Kalanon M."/>
            <person name="Kuras R."/>
            <person name="Lefebvre P.A."/>
            <person name="Lemaire S.D."/>
            <person name="Lobanov A.V."/>
            <person name="Lohr M."/>
            <person name="Manuell A."/>
            <person name="Meier I."/>
            <person name="Mets L."/>
            <person name="Mittag M."/>
            <person name="Mittelmeier T."/>
            <person name="Moroney J.V."/>
            <person name="Moseley J."/>
            <person name="Napoli C."/>
            <person name="Nedelcu A.M."/>
            <person name="Niyogi K."/>
            <person name="Novoselov S.V."/>
            <person name="Paulsen I.T."/>
            <person name="Pazour G."/>
            <person name="Purton S."/>
            <person name="Ral J.P."/>
            <person name="Riano-Pachon D.M."/>
            <person name="Riekhof W."/>
            <person name="Rymarquis L."/>
            <person name="Schroda M."/>
            <person name="Stern D."/>
            <person name="Umen J."/>
            <person name="Willows R."/>
            <person name="Wilson N."/>
            <person name="Zimmer S.L."/>
            <person name="Allmer J."/>
            <person name="Balk J."/>
            <person name="Bisova K."/>
            <person name="Chen C.J."/>
            <person name="Elias M."/>
            <person name="Gendler K."/>
            <person name="Hauser C."/>
            <person name="Lamb M.R."/>
            <person name="Ledford H."/>
            <person name="Long J.C."/>
            <person name="Minagawa J."/>
            <person name="Page M.D."/>
            <person name="Pan J."/>
            <person name="Pootakham W."/>
            <person name="Roje S."/>
            <person name="Rose A."/>
            <person name="Stahlberg E."/>
            <person name="Terauchi A.M."/>
            <person name="Yang P."/>
            <person name="Ball S."/>
            <person name="Bowler C."/>
            <person name="Dieckmann C.L."/>
            <person name="Gladyshev V.N."/>
            <person name="Green P."/>
            <person name="Jorgensen R."/>
            <person name="Mayfield S."/>
            <person name="Mueller-Roeber B."/>
            <person name="Rajamani S."/>
            <person name="Sayre R.T."/>
            <person name="Brokstein P."/>
            <person name="Dubchak I."/>
            <person name="Goodstein D."/>
            <person name="Hornick L."/>
            <person name="Huang Y.W."/>
            <person name="Jhaveri J."/>
            <person name="Luo Y."/>
            <person name="Martinez D."/>
            <person name="Ngau W.C."/>
            <person name="Otillar B."/>
            <person name="Poliakov A."/>
            <person name="Porter A."/>
            <person name="Szajkowski L."/>
            <person name="Werner G."/>
            <person name="Zhou K."/>
            <person name="Grigoriev I.V."/>
            <person name="Rokhsar D.S."/>
            <person name="Grossman A.R."/>
        </authorList>
    </citation>
    <scope>NUCLEOTIDE SEQUENCE [LARGE SCALE GENOMIC DNA]</scope>
    <source>
        <strain evidence="3">CC-503</strain>
    </source>
</reference>
<keyword evidence="3" id="KW-1185">Reference proteome</keyword>
<dbReference type="GeneID" id="66056802"/>
<feature type="region of interest" description="Disordered" evidence="1">
    <location>
        <begin position="35"/>
        <end position="70"/>
    </location>
</feature>
<gene>
    <name evidence="2" type="ORF">CHLRE_16g690507v5</name>
</gene>
<evidence type="ECO:0000256" key="1">
    <source>
        <dbReference type="SAM" id="MobiDB-lite"/>
    </source>
</evidence>
<accession>A0A2K3CU85</accession>
<protein>
    <submittedName>
        <fullName evidence="2">Uncharacterized protein</fullName>
    </submittedName>
</protein>
<dbReference type="InParanoid" id="A0A2K3CU85"/>